<dbReference type="InterPro" id="IPR036704">
    <property type="entry name" value="RraA/RraA-like_sf"/>
</dbReference>
<comment type="catalytic activity">
    <reaction evidence="1">
        <text>4-hydroxy-4-methyl-2-oxoglutarate = 2 pyruvate</text>
        <dbReference type="Rhea" id="RHEA:22748"/>
        <dbReference type="ChEBI" id="CHEBI:15361"/>
        <dbReference type="ChEBI" id="CHEBI:58276"/>
        <dbReference type="EC" id="4.1.3.17"/>
    </reaction>
</comment>
<dbReference type="AlphaFoldDB" id="A0A537JUF8"/>
<comment type="subunit">
    <text evidence="4">Homotrimer.</text>
</comment>
<comment type="cofactor">
    <cofactor evidence="2">
        <name>a divalent metal cation</name>
        <dbReference type="ChEBI" id="CHEBI:60240"/>
    </cofactor>
</comment>
<dbReference type="Gene3D" id="3.50.30.40">
    <property type="entry name" value="Ribonuclease E inhibitor RraA/RraA-like"/>
    <property type="match status" value="1"/>
</dbReference>
<sequence>MATRLPLDRLAALRQYSTPTVANAIETFNLRPRTAGFMSSQIRCIFPELGAMVGYAFTATIRASQQPPPEAAARRPASWRGLEEIPAPRVMVIQDLDDPPGVGAFWGDVQSNIHRALGCIGTVTNGSVRDLDEVRKLKFHFFAGSVSVSHAYVHLVDTGVPVQVGGLTVRPGDLLHGDQHGVISVPLEIAGRIAEGVEKVEAVERQIIAFCQSPGFSRRGLEDLFKTLR</sequence>
<dbReference type="Pfam" id="PF03737">
    <property type="entry name" value="RraA-like"/>
    <property type="match status" value="1"/>
</dbReference>
<evidence type="ECO:0000256" key="7">
    <source>
        <dbReference type="ARBA" id="ARBA00016549"/>
    </source>
</evidence>
<evidence type="ECO:0000256" key="11">
    <source>
        <dbReference type="ARBA" id="ARBA00032305"/>
    </source>
</evidence>
<dbReference type="GO" id="GO:0008948">
    <property type="term" value="F:oxaloacetate decarboxylase activity"/>
    <property type="evidence" value="ECO:0007669"/>
    <property type="project" value="UniProtKB-EC"/>
</dbReference>
<dbReference type="InterPro" id="IPR005493">
    <property type="entry name" value="RraA/RraA-like"/>
</dbReference>
<evidence type="ECO:0000256" key="8">
    <source>
        <dbReference type="ARBA" id="ARBA00025046"/>
    </source>
</evidence>
<feature type="binding site" evidence="13">
    <location>
        <position position="129"/>
    </location>
    <ligand>
        <name>substrate</name>
    </ligand>
</feature>
<feature type="binding site" evidence="13">
    <location>
        <position position="130"/>
    </location>
    <ligand>
        <name>Mg(2+)</name>
        <dbReference type="ChEBI" id="CHEBI:18420"/>
    </ligand>
</feature>
<evidence type="ECO:0000313" key="15">
    <source>
        <dbReference type="Proteomes" id="UP000318509"/>
    </source>
</evidence>
<evidence type="ECO:0000256" key="13">
    <source>
        <dbReference type="PIRSR" id="PIRSR605493-1"/>
    </source>
</evidence>
<dbReference type="PANTHER" id="PTHR33254:SF4">
    <property type="entry name" value="4-HYDROXY-4-METHYL-2-OXOGLUTARATE ALDOLASE 3-RELATED"/>
    <property type="match status" value="1"/>
</dbReference>
<dbReference type="GO" id="GO:0047443">
    <property type="term" value="F:4-hydroxy-4-methyl-2-oxoglutarate aldolase activity"/>
    <property type="evidence" value="ECO:0007669"/>
    <property type="project" value="UniProtKB-EC"/>
</dbReference>
<evidence type="ECO:0000256" key="10">
    <source>
        <dbReference type="ARBA" id="ARBA00030169"/>
    </source>
</evidence>
<comment type="function">
    <text evidence="8">Catalyzes the aldol cleavage of 4-hydroxy-4-methyl-2-oxoglutarate (HMG) into 2 molecules of pyruvate. Also contains a secondary oxaloacetate (OAA) decarboxylase activity due to the common pyruvate enolate transition state formed following C-C bond cleavage in the retro-aldol and decarboxylation reactions.</text>
</comment>
<comment type="catalytic activity">
    <reaction evidence="12">
        <text>oxaloacetate + H(+) = pyruvate + CO2</text>
        <dbReference type="Rhea" id="RHEA:15641"/>
        <dbReference type="ChEBI" id="CHEBI:15361"/>
        <dbReference type="ChEBI" id="CHEBI:15378"/>
        <dbReference type="ChEBI" id="CHEBI:16452"/>
        <dbReference type="ChEBI" id="CHEBI:16526"/>
        <dbReference type="EC" id="4.1.1.112"/>
    </reaction>
</comment>
<protein>
    <recommendedName>
        <fullName evidence="7">Putative 4-hydroxy-4-methyl-2-oxoglutarate aldolase</fullName>
        <ecNumber evidence="6">4.1.1.112</ecNumber>
        <ecNumber evidence="5">4.1.3.17</ecNumber>
    </recommendedName>
    <alternativeName>
        <fullName evidence="11">Oxaloacetate decarboxylase</fullName>
    </alternativeName>
    <alternativeName>
        <fullName evidence="9">Regulator of ribonuclease activity homolog</fullName>
    </alternativeName>
    <alternativeName>
        <fullName evidence="10">RraA-like protein</fullName>
    </alternativeName>
</protein>
<proteinExistence type="inferred from homology"/>
<dbReference type="EMBL" id="VBAK01000165">
    <property type="protein sequence ID" value="TMI87179.1"/>
    <property type="molecule type" value="Genomic_DNA"/>
</dbReference>
<gene>
    <name evidence="14" type="ORF">E6H00_16305</name>
</gene>
<accession>A0A537JUF8</accession>
<dbReference type="EC" id="4.1.1.112" evidence="6"/>
<dbReference type="EC" id="4.1.3.17" evidence="5"/>
<dbReference type="CDD" id="cd16841">
    <property type="entry name" value="RraA_family"/>
    <property type="match status" value="1"/>
</dbReference>
<keyword evidence="13" id="KW-0479">Metal-binding</keyword>
<evidence type="ECO:0000256" key="1">
    <source>
        <dbReference type="ARBA" id="ARBA00001342"/>
    </source>
</evidence>
<dbReference type="Proteomes" id="UP000318509">
    <property type="component" value="Unassembled WGS sequence"/>
</dbReference>
<evidence type="ECO:0000256" key="2">
    <source>
        <dbReference type="ARBA" id="ARBA00001968"/>
    </source>
</evidence>
<evidence type="ECO:0000256" key="9">
    <source>
        <dbReference type="ARBA" id="ARBA00029596"/>
    </source>
</evidence>
<reference evidence="14 15" key="1">
    <citation type="journal article" date="2019" name="Nat. Microbiol.">
        <title>Mediterranean grassland soil C-N compound turnover is dependent on rainfall and depth, and is mediated by genomically divergent microorganisms.</title>
        <authorList>
            <person name="Diamond S."/>
            <person name="Andeer P.F."/>
            <person name="Li Z."/>
            <person name="Crits-Christoph A."/>
            <person name="Burstein D."/>
            <person name="Anantharaman K."/>
            <person name="Lane K.R."/>
            <person name="Thomas B.C."/>
            <person name="Pan C."/>
            <person name="Northen T.R."/>
            <person name="Banfield J.F."/>
        </authorList>
    </citation>
    <scope>NUCLEOTIDE SEQUENCE [LARGE SCALE GENOMIC DNA]</scope>
    <source>
        <strain evidence="14">NP_3</strain>
    </source>
</reference>
<name>A0A537JUF8_9BACT</name>
<evidence type="ECO:0000256" key="3">
    <source>
        <dbReference type="ARBA" id="ARBA00008621"/>
    </source>
</evidence>
<evidence type="ECO:0000256" key="5">
    <source>
        <dbReference type="ARBA" id="ARBA00012213"/>
    </source>
</evidence>
<organism evidence="14 15">
    <name type="scientific">Candidatus Segetimicrobium genomatis</name>
    <dbReference type="NCBI Taxonomy" id="2569760"/>
    <lineage>
        <taxon>Bacteria</taxon>
        <taxon>Bacillati</taxon>
        <taxon>Candidatus Sysuimicrobiota</taxon>
        <taxon>Candidatus Sysuimicrobiia</taxon>
        <taxon>Candidatus Sysuimicrobiales</taxon>
        <taxon>Candidatus Segetimicrobiaceae</taxon>
        <taxon>Candidatus Segetimicrobium</taxon>
    </lineage>
</organism>
<comment type="cofactor">
    <cofactor evidence="13">
        <name>Mg(2+)</name>
        <dbReference type="ChEBI" id="CHEBI:18420"/>
    </cofactor>
</comment>
<evidence type="ECO:0000256" key="4">
    <source>
        <dbReference type="ARBA" id="ARBA00011233"/>
    </source>
</evidence>
<comment type="caution">
    <text evidence="14">The sequence shown here is derived from an EMBL/GenBank/DDBJ whole genome shotgun (WGS) entry which is preliminary data.</text>
</comment>
<dbReference type="SUPFAM" id="SSF89562">
    <property type="entry name" value="RraA-like"/>
    <property type="match status" value="1"/>
</dbReference>
<keyword evidence="13" id="KW-0460">Magnesium</keyword>
<dbReference type="GO" id="GO:0046872">
    <property type="term" value="F:metal ion binding"/>
    <property type="evidence" value="ECO:0007669"/>
    <property type="project" value="UniProtKB-KW"/>
</dbReference>
<evidence type="ECO:0000256" key="12">
    <source>
        <dbReference type="ARBA" id="ARBA00047973"/>
    </source>
</evidence>
<evidence type="ECO:0000256" key="6">
    <source>
        <dbReference type="ARBA" id="ARBA00012947"/>
    </source>
</evidence>
<evidence type="ECO:0000313" key="14">
    <source>
        <dbReference type="EMBL" id="TMI87179.1"/>
    </source>
</evidence>
<dbReference type="PANTHER" id="PTHR33254">
    <property type="entry name" value="4-HYDROXY-4-METHYL-2-OXOGLUTARATE ALDOLASE 3-RELATED"/>
    <property type="match status" value="1"/>
</dbReference>
<comment type="similarity">
    <text evidence="3">Belongs to the class II aldolase/RraA-like family.</text>
</comment>